<dbReference type="Proteomes" id="UP000533476">
    <property type="component" value="Unassembled WGS sequence"/>
</dbReference>
<dbReference type="Gene3D" id="3.40.50.720">
    <property type="entry name" value="NAD(P)-binding Rossmann-like Domain"/>
    <property type="match status" value="1"/>
</dbReference>
<dbReference type="PANTHER" id="PTHR33303">
    <property type="entry name" value="CYTOPLASMIC PROTEIN-RELATED"/>
    <property type="match status" value="1"/>
</dbReference>
<reference evidence="2 3" key="1">
    <citation type="submission" date="2020-04" db="EMBL/GenBank/DDBJ databases">
        <authorList>
            <person name="Zhang R."/>
            <person name="Schippers A."/>
        </authorList>
    </citation>
    <scope>NUCLEOTIDE SEQUENCE [LARGE SCALE GENOMIC DNA]</scope>
    <source>
        <strain evidence="2 3">DSM 109850</strain>
    </source>
</reference>
<sequence>MTDRIGEILKNNKTIAVVGLSPKPERASYKVAAYMQQHGYRIIPVYPRGETILGEKVYPRLEDISEPVDIVDVFRKSEDTPPVAESAVRIGAKCLWLQLGIQNEVAEAIAEAGGLQYVENRCIKIEHERRMGD</sequence>
<name>A0A7Y0Q3I6_9FIRM</name>
<comment type="caution">
    <text evidence="2">The sequence shown here is derived from an EMBL/GenBank/DDBJ whole genome shotgun (WGS) entry which is preliminary data.</text>
</comment>
<accession>A0A7Y0Q3I6</accession>
<dbReference type="AlphaFoldDB" id="A0A7Y0Q3I6"/>
<dbReference type="SMART" id="SM00881">
    <property type="entry name" value="CoA_binding"/>
    <property type="match status" value="1"/>
</dbReference>
<dbReference type="RefSeq" id="WP_169101022.1">
    <property type="nucleotide sequence ID" value="NZ_JABBVZ010000058.1"/>
</dbReference>
<feature type="domain" description="CoA-binding" evidence="1">
    <location>
        <begin position="9"/>
        <end position="101"/>
    </location>
</feature>
<organism evidence="2 3">
    <name type="scientific">Sulfobacillus harzensis</name>
    <dbReference type="NCBI Taxonomy" id="2729629"/>
    <lineage>
        <taxon>Bacteria</taxon>
        <taxon>Bacillati</taxon>
        <taxon>Bacillota</taxon>
        <taxon>Clostridia</taxon>
        <taxon>Eubacteriales</taxon>
        <taxon>Clostridiales Family XVII. Incertae Sedis</taxon>
        <taxon>Sulfobacillus</taxon>
    </lineage>
</organism>
<evidence type="ECO:0000313" key="3">
    <source>
        <dbReference type="Proteomes" id="UP000533476"/>
    </source>
</evidence>
<protein>
    <submittedName>
        <fullName evidence="2">CoA-binding protein</fullName>
    </submittedName>
</protein>
<proteinExistence type="predicted"/>
<dbReference type="InterPro" id="IPR036291">
    <property type="entry name" value="NAD(P)-bd_dom_sf"/>
</dbReference>
<keyword evidence="3" id="KW-1185">Reference proteome</keyword>
<gene>
    <name evidence="2" type="ORF">HIJ39_14725</name>
</gene>
<dbReference type="PANTHER" id="PTHR33303:SF2">
    <property type="entry name" value="COA-BINDING DOMAIN-CONTAINING PROTEIN"/>
    <property type="match status" value="1"/>
</dbReference>
<dbReference type="Pfam" id="PF13380">
    <property type="entry name" value="CoA_binding_2"/>
    <property type="match status" value="1"/>
</dbReference>
<evidence type="ECO:0000259" key="1">
    <source>
        <dbReference type="SMART" id="SM00881"/>
    </source>
</evidence>
<evidence type="ECO:0000313" key="2">
    <source>
        <dbReference type="EMBL" id="NMP23597.1"/>
    </source>
</evidence>
<dbReference type="SUPFAM" id="SSF51735">
    <property type="entry name" value="NAD(P)-binding Rossmann-fold domains"/>
    <property type="match status" value="1"/>
</dbReference>
<dbReference type="EMBL" id="JABBVZ010000058">
    <property type="protein sequence ID" value="NMP23597.1"/>
    <property type="molecule type" value="Genomic_DNA"/>
</dbReference>
<dbReference type="InterPro" id="IPR003781">
    <property type="entry name" value="CoA-bd"/>
</dbReference>